<sequence>MRLGHYNYGRSSHLLNLWPCIVFSICTSRLFNYTSLLLSPEDNALYVGAREALFALNLSDISRPQLQRNFTWSTPEKKRDECSFKGKNLHTDCFNYIKILLRINSTHLYVCGTYAFSPICAYIVSGH</sequence>
<dbReference type="GeneTree" id="ENSGT00940000154870"/>
<reference evidence="5" key="1">
    <citation type="journal article" date="2014" name="Science">
        <title>Nonhuman genetics. Genomic basis for the convergent evolution of electric organs.</title>
        <authorList>
            <person name="Gallant J.R."/>
            <person name="Traeger L.L."/>
            <person name="Volkening J.D."/>
            <person name="Moffett H."/>
            <person name="Chen P.H."/>
            <person name="Novina C.D."/>
            <person name="Phillips G.N.Jr."/>
            <person name="Anand R."/>
            <person name="Wells G.B."/>
            <person name="Pinch M."/>
            <person name="Guth R."/>
            <person name="Unguez G.A."/>
            <person name="Albert J.S."/>
            <person name="Zakon H.H."/>
            <person name="Samanta M.P."/>
            <person name="Sussman M.R."/>
        </authorList>
    </citation>
    <scope>NUCLEOTIDE SEQUENCE [LARGE SCALE GENOMIC DNA]</scope>
</reference>
<evidence type="ECO:0000313" key="5">
    <source>
        <dbReference type="Proteomes" id="UP000314983"/>
    </source>
</evidence>
<dbReference type="PROSITE" id="PS51004">
    <property type="entry name" value="SEMA"/>
    <property type="match status" value="1"/>
</dbReference>
<accession>A0A4W4GID4</accession>
<dbReference type="GO" id="GO:0005886">
    <property type="term" value="C:plasma membrane"/>
    <property type="evidence" value="ECO:0007669"/>
    <property type="project" value="TreeGrafter"/>
</dbReference>
<evidence type="ECO:0000256" key="1">
    <source>
        <dbReference type="ARBA" id="ARBA00023180"/>
    </source>
</evidence>
<dbReference type="GO" id="GO:0045499">
    <property type="term" value="F:chemorepellent activity"/>
    <property type="evidence" value="ECO:0007669"/>
    <property type="project" value="TreeGrafter"/>
</dbReference>
<feature type="domain" description="Sema" evidence="3">
    <location>
        <begin position="1"/>
        <end position="127"/>
    </location>
</feature>
<evidence type="ECO:0000259" key="3">
    <source>
        <dbReference type="PROSITE" id="PS51004"/>
    </source>
</evidence>
<dbReference type="Proteomes" id="UP000314983">
    <property type="component" value="Chromosome 4"/>
</dbReference>
<dbReference type="SUPFAM" id="SSF101912">
    <property type="entry name" value="Sema domain"/>
    <property type="match status" value="1"/>
</dbReference>
<name>A0A4W4GID4_ELEEL</name>
<dbReference type="PANTHER" id="PTHR11036:SF14">
    <property type="entry name" value="SEMAPHORIN-4B"/>
    <property type="match status" value="1"/>
</dbReference>
<dbReference type="Gene3D" id="2.130.10.10">
    <property type="entry name" value="YVTN repeat-like/Quinoprotein amine dehydrogenase"/>
    <property type="match status" value="1"/>
</dbReference>
<comment type="caution">
    <text evidence="2">Lacks conserved residue(s) required for the propagation of feature annotation.</text>
</comment>
<reference evidence="5" key="2">
    <citation type="journal article" date="2017" name="Sci. Adv.">
        <title>A tail of two voltages: Proteomic comparison of the three electric organs of the electric eel.</title>
        <authorList>
            <person name="Traeger L.L."/>
            <person name="Sabat G."/>
            <person name="Barrett-Wilt G.A."/>
            <person name="Wells G.B."/>
            <person name="Sussman M.R."/>
        </authorList>
    </citation>
    <scope>NUCLEOTIDE SEQUENCE [LARGE SCALE GENOMIC DNA]</scope>
</reference>
<dbReference type="PANTHER" id="PTHR11036">
    <property type="entry name" value="SEMAPHORIN"/>
    <property type="match status" value="1"/>
</dbReference>
<protein>
    <recommendedName>
        <fullName evidence="3">Sema domain-containing protein</fullName>
    </recommendedName>
</protein>
<dbReference type="InterPro" id="IPR015943">
    <property type="entry name" value="WD40/YVTN_repeat-like_dom_sf"/>
</dbReference>
<dbReference type="GO" id="GO:0007411">
    <property type="term" value="P:axon guidance"/>
    <property type="evidence" value="ECO:0007669"/>
    <property type="project" value="TreeGrafter"/>
</dbReference>
<proteinExistence type="predicted"/>
<dbReference type="AlphaFoldDB" id="A0A4W4GID4"/>
<dbReference type="GO" id="GO:0071526">
    <property type="term" value="P:semaphorin-plexin signaling pathway"/>
    <property type="evidence" value="ECO:0007669"/>
    <property type="project" value="TreeGrafter"/>
</dbReference>
<reference evidence="4" key="4">
    <citation type="submission" date="2025-08" db="UniProtKB">
        <authorList>
            <consortium name="Ensembl"/>
        </authorList>
    </citation>
    <scope>IDENTIFICATION</scope>
</reference>
<dbReference type="InterPro" id="IPR001627">
    <property type="entry name" value="Semap_dom"/>
</dbReference>
<reference evidence="4" key="3">
    <citation type="submission" date="2020-05" db="EMBL/GenBank/DDBJ databases">
        <title>Electrophorus electricus (electric eel) genome, fEleEle1, primary haplotype.</title>
        <authorList>
            <person name="Myers G."/>
            <person name="Meyer A."/>
            <person name="Fedrigo O."/>
            <person name="Formenti G."/>
            <person name="Rhie A."/>
            <person name="Tracey A."/>
            <person name="Sims Y."/>
            <person name="Jarvis E.D."/>
        </authorList>
    </citation>
    <scope>NUCLEOTIDE SEQUENCE [LARGE SCALE GENOMIC DNA]</scope>
</reference>
<reference evidence="4" key="5">
    <citation type="submission" date="2025-09" db="UniProtKB">
        <authorList>
            <consortium name="Ensembl"/>
        </authorList>
    </citation>
    <scope>IDENTIFICATION</scope>
</reference>
<dbReference type="STRING" id="8005.ENSEEEP00000036156"/>
<evidence type="ECO:0000256" key="2">
    <source>
        <dbReference type="PROSITE-ProRule" id="PRU00352"/>
    </source>
</evidence>
<dbReference type="GO" id="GO:0030335">
    <property type="term" value="P:positive regulation of cell migration"/>
    <property type="evidence" value="ECO:0007669"/>
    <property type="project" value="TreeGrafter"/>
</dbReference>
<keyword evidence="1" id="KW-0325">Glycoprotein</keyword>
<organism evidence="4 5">
    <name type="scientific">Electrophorus electricus</name>
    <name type="common">Electric eel</name>
    <name type="synonym">Gymnotus electricus</name>
    <dbReference type="NCBI Taxonomy" id="8005"/>
    <lineage>
        <taxon>Eukaryota</taxon>
        <taxon>Metazoa</taxon>
        <taxon>Chordata</taxon>
        <taxon>Craniata</taxon>
        <taxon>Vertebrata</taxon>
        <taxon>Euteleostomi</taxon>
        <taxon>Actinopterygii</taxon>
        <taxon>Neopterygii</taxon>
        <taxon>Teleostei</taxon>
        <taxon>Ostariophysi</taxon>
        <taxon>Gymnotiformes</taxon>
        <taxon>Gymnotoidei</taxon>
        <taxon>Gymnotidae</taxon>
        <taxon>Electrophorus</taxon>
    </lineage>
</organism>
<dbReference type="InterPro" id="IPR027231">
    <property type="entry name" value="Semaphorin"/>
</dbReference>
<dbReference type="GO" id="GO:0001755">
    <property type="term" value="P:neural crest cell migration"/>
    <property type="evidence" value="ECO:0007669"/>
    <property type="project" value="TreeGrafter"/>
</dbReference>
<evidence type="ECO:0000313" key="4">
    <source>
        <dbReference type="Ensembl" id="ENSEEEP00000036156.2"/>
    </source>
</evidence>
<keyword evidence="5" id="KW-1185">Reference proteome</keyword>
<dbReference type="InterPro" id="IPR036352">
    <property type="entry name" value="Semap_dom_sf"/>
</dbReference>
<dbReference type="GO" id="GO:0030215">
    <property type="term" value="F:semaphorin receptor binding"/>
    <property type="evidence" value="ECO:0007669"/>
    <property type="project" value="InterPro"/>
</dbReference>
<dbReference type="Ensembl" id="ENSEEET00000036579.2">
    <property type="protein sequence ID" value="ENSEEEP00000036156.2"/>
    <property type="gene ID" value="ENSEEEG00000017192.2"/>
</dbReference>
<dbReference type="OMA" id="QCAFKKK"/>